<dbReference type="AlphaFoldDB" id="A0A060T757"/>
<evidence type="ECO:0000313" key="2">
    <source>
        <dbReference type="EMBL" id="CDP34692.1"/>
    </source>
</evidence>
<gene>
    <name evidence="2" type="ORF">GNLVRS02_ARAD1C18348g</name>
</gene>
<reference evidence="2" key="1">
    <citation type="submission" date="2014-02" db="EMBL/GenBank/DDBJ databases">
        <authorList>
            <person name="Genoscope - CEA"/>
        </authorList>
    </citation>
    <scope>NUCLEOTIDE SEQUENCE</scope>
    <source>
        <strain evidence="2">LS3</strain>
    </source>
</reference>
<dbReference type="EMBL" id="HG937693">
    <property type="protein sequence ID" value="CDP34692.1"/>
    <property type="molecule type" value="Genomic_DNA"/>
</dbReference>
<accession>A0A060T757</accession>
<feature type="region of interest" description="Disordered" evidence="1">
    <location>
        <begin position="1"/>
        <end position="35"/>
    </location>
</feature>
<sequence>MAGIRKGKTDTMPPSYTEVMDGGLQHTGASVEPPQYSASNANSLTVEAGTKVFPSQLNGYSAVGLKSIIALGPNANEKLFTVSQTSLFSLSNKLKIHYGDSVKNPVLVEANSWKSVKNNSRTTITLHLQDGRTVDREVVVNAPTFKSKFSPKFTFQVDVSKGGPSESFQWRSSRGSEIRELAGGVSFGYKLVRETSQPQGLAQIEGKGKKRERGMSSDGKEIVAAVAHNASLSLNKGLKFAFKGTGQTGTLGEEFELMAVMTAVSLYVMDMEAMMGGGSGGGGGDGGD</sequence>
<dbReference type="PhylomeDB" id="A0A060T757"/>
<reference evidence="2" key="2">
    <citation type="submission" date="2014-06" db="EMBL/GenBank/DDBJ databases">
        <title>The complete genome of Blastobotrys (Arxula) adeninivorans LS3 - a yeast of biotechnological interest.</title>
        <authorList>
            <person name="Kunze G."/>
            <person name="Gaillardin C."/>
            <person name="Czernicka M."/>
            <person name="Durrens P."/>
            <person name="Martin T."/>
            <person name="Boer E."/>
            <person name="Gabaldon T."/>
            <person name="Cruz J."/>
            <person name="Talla E."/>
            <person name="Marck C."/>
            <person name="Goffeau A."/>
            <person name="Barbe V."/>
            <person name="Baret P."/>
            <person name="Baronian K."/>
            <person name="Beier S."/>
            <person name="Bleykasten C."/>
            <person name="Bode R."/>
            <person name="Casaregola S."/>
            <person name="Despons L."/>
            <person name="Fairhead C."/>
            <person name="Giersberg M."/>
            <person name="Gierski P."/>
            <person name="Hahnel U."/>
            <person name="Hartmann A."/>
            <person name="Jankowska D."/>
            <person name="Jubin C."/>
            <person name="Jung P."/>
            <person name="Lafontaine I."/>
            <person name="Leh-Louis V."/>
            <person name="Lemaire M."/>
            <person name="Marcet-Houben M."/>
            <person name="Mascher M."/>
            <person name="Morel G."/>
            <person name="Richard G.-F."/>
            <person name="Riechen J."/>
            <person name="Sacerdot C."/>
            <person name="Sarkar A."/>
            <person name="Savel G."/>
            <person name="Schacherer J."/>
            <person name="Sherman D."/>
            <person name="Straub M.-L."/>
            <person name="Stein N."/>
            <person name="Thierry A."/>
            <person name="Trautwein-Schult A."/>
            <person name="Westhof E."/>
            <person name="Worch S."/>
            <person name="Dujon B."/>
            <person name="Souciet J.-L."/>
            <person name="Wincker P."/>
            <person name="Scholz U."/>
            <person name="Neuveglise N."/>
        </authorList>
    </citation>
    <scope>NUCLEOTIDE SEQUENCE</scope>
    <source>
        <strain evidence="2">LS3</strain>
    </source>
</reference>
<proteinExistence type="predicted"/>
<protein>
    <submittedName>
        <fullName evidence="2">ARAD1C18348p</fullName>
    </submittedName>
</protein>
<evidence type="ECO:0000256" key="1">
    <source>
        <dbReference type="SAM" id="MobiDB-lite"/>
    </source>
</evidence>
<name>A0A060T757_BLAAD</name>
<organism evidence="2">
    <name type="scientific">Blastobotrys adeninivorans</name>
    <name type="common">Yeast</name>
    <name type="synonym">Arxula adeninivorans</name>
    <dbReference type="NCBI Taxonomy" id="409370"/>
    <lineage>
        <taxon>Eukaryota</taxon>
        <taxon>Fungi</taxon>
        <taxon>Dikarya</taxon>
        <taxon>Ascomycota</taxon>
        <taxon>Saccharomycotina</taxon>
        <taxon>Dipodascomycetes</taxon>
        <taxon>Dipodascales</taxon>
        <taxon>Trichomonascaceae</taxon>
        <taxon>Blastobotrys</taxon>
    </lineage>
</organism>